<dbReference type="InterPro" id="IPR025505">
    <property type="entry name" value="FHIPEP_CS"/>
</dbReference>
<dbReference type="AlphaFoldDB" id="A0A1E7DKL0"/>
<keyword evidence="3 7" id="KW-1003">Cell membrane</keyword>
<evidence type="ECO:0000256" key="6">
    <source>
        <dbReference type="ARBA" id="ARBA00023136"/>
    </source>
</evidence>
<keyword evidence="7" id="KW-1005">Bacterial flagellum biogenesis</keyword>
<dbReference type="InterPro" id="IPR006301">
    <property type="entry name" value="FlhA"/>
</dbReference>
<dbReference type="InterPro" id="IPR042193">
    <property type="entry name" value="FHIPEP_3"/>
</dbReference>
<keyword evidence="9" id="KW-0282">Flagellum</keyword>
<feature type="transmembrane region" description="Helical" evidence="7">
    <location>
        <begin position="27"/>
        <end position="45"/>
    </location>
</feature>
<dbReference type="InterPro" id="IPR042194">
    <property type="entry name" value="FHIPEP_1"/>
</dbReference>
<keyword evidence="5 7" id="KW-1133">Transmembrane helix</keyword>
<dbReference type="GO" id="GO:0044780">
    <property type="term" value="P:bacterial-type flagellum assembly"/>
    <property type="evidence" value="ECO:0007669"/>
    <property type="project" value="InterPro"/>
</dbReference>
<keyword evidence="7" id="KW-0653">Protein transport</keyword>
<feature type="transmembrane region" description="Helical" evidence="7">
    <location>
        <begin position="188"/>
        <end position="210"/>
    </location>
</feature>
<reference evidence="9 10" key="1">
    <citation type="submission" date="2016-06" db="EMBL/GenBank/DDBJ databases">
        <title>Domibacillus iocasae genome sequencing.</title>
        <authorList>
            <person name="Verma A."/>
            <person name="Pal Y."/>
            <person name="Ojha A.K."/>
            <person name="Krishnamurthi S."/>
        </authorList>
    </citation>
    <scope>NUCLEOTIDE SEQUENCE [LARGE SCALE GENOMIC DNA]</scope>
    <source>
        <strain evidence="9 10">DSM 29979</strain>
    </source>
</reference>
<keyword evidence="7" id="KW-0813">Transport</keyword>
<evidence type="ECO:0000313" key="9">
    <source>
        <dbReference type="EMBL" id="OES43599.1"/>
    </source>
</evidence>
<dbReference type="Pfam" id="PF00771">
    <property type="entry name" value="FHIPEP"/>
    <property type="match status" value="1"/>
</dbReference>
<feature type="region of interest" description="Disordered" evidence="8">
    <location>
        <begin position="313"/>
        <end position="332"/>
    </location>
</feature>
<comment type="similarity">
    <text evidence="2 7">Belongs to the FHIPEP (flagella/HR/invasion proteins export pore) family.</text>
</comment>
<evidence type="ECO:0000256" key="2">
    <source>
        <dbReference type="ARBA" id="ARBA00008835"/>
    </source>
</evidence>
<dbReference type="STRING" id="1714016.BA724_10865"/>
<dbReference type="PRINTS" id="PR00949">
    <property type="entry name" value="TYPE3IMAPROT"/>
</dbReference>
<dbReference type="Proteomes" id="UP000095658">
    <property type="component" value="Unassembled WGS sequence"/>
</dbReference>
<accession>A0A1E7DKL0</accession>
<dbReference type="Gene3D" id="1.10.8.540">
    <property type="entry name" value="FHIPEP family, domain 3"/>
    <property type="match status" value="1"/>
</dbReference>
<evidence type="ECO:0000313" key="10">
    <source>
        <dbReference type="Proteomes" id="UP000095658"/>
    </source>
</evidence>
<sequence>MKARDLTVLLSVILIVAMLIVPLPTWLLSVLIIINISLALLVLLVSMNMKEALEFSVFPSLLLLLTLFRLGLNVSTTRSILSHGEAGGVVETFGTFVVGGNLIVGMVIFIILVIIQFVVITKGAERVSEVAARFTLDAMPGKQMSIDADLNAGMISEAQARERREKVSGEADFYGAMDGATKFVKGDAIAGIIMVIINLIVGIVVGVMQQELSFAESAARYSLLTVGDGIVSQIPALLITTATGIVVTRAASKGNLGEEITGQLLRSPQMLYIAGGAIFLLGLATPINDILTIPIAAGIAFIGYRISRIPPEEMNESLPSEEETEAEEMKSPESVVNLLTVDPIEFEFGYGLIPLADTNQGGDLLDRIVMIRRQLALEMGLVIPVVRIRDNIQLQPNEYRMKIKGSEVAGGELLLDHYLAMSPGEEDDMVEGIHTIEPSFGLPAKWITEDAKEQAEIFGYTVVDPPSVVSTHLTETIKKHANELLGRQETQQLIDHLKETYPILVDEVTPNPLSVGEVQKVLAKLLKENLSIRNLPIIFETLADYGKMTSDTDLLTEYVRQALARQITMQFADEGGSLNVITLSGRIEKLIADGVQQTEHGNYLSIDPNDSQRILEAAAQQVEQASFMQQSPVILCSPAIRMYVRQLLERYFPQIPVLSYNELEPSVEVQSTGVVTIE</sequence>
<keyword evidence="9" id="KW-0966">Cell projection</keyword>
<keyword evidence="10" id="KW-1185">Reference proteome</keyword>
<feature type="compositionally biased region" description="Acidic residues" evidence="8">
    <location>
        <begin position="313"/>
        <end position="326"/>
    </location>
</feature>
<dbReference type="InterPro" id="IPR001712">
    <property type="entry name" value="T3SS_FHIPEP"/>
</dbReference>
<dbReference type="PROSITE" id="PS00994">
    <property type="entry name" value="FHIPEP"/>
    <property type="match status" value="1"/>
</dbReference>
<dbReference type="GO" id="GO:0009306">
    <property type="term" value="P:protein secretion"/>
    <property type="evidence" value="ECO:0007669"/>
    <property type="project" value="InterPro"/>
</dbReference>
<proteinExistence type="inferred from homology"/>
<dbReference type="GO" id="GO:0005886">
    <property type="term" value="C:plasma membrane"/>
    <property type="evidence" value="ECO:0007669"/>
    <property type="project" value="UniProtKB-SubCell"/>
</dbReference>
<dbReference type="EMBL" id="MAMP01000024">
    <property type="protein sequence ID" value="OES43599.1"/>
    <property type="molecule type" value="Genomic_DNA"/>
</dbReference>
<feature type="transmembrane region" description="Helical" evidence="7">
    <location>
        <begin position="230"/>
        <end position="251"/>
    </location>
</feature>
<dbReference type="NCBIfam" id="TIGR01398">
    <property type="entry name" value="FlhA"/>
    <property type="match status" value="1"/>
</dbReference>
<evidence type="ECO:0000256" key="8">
    <source>
        <dbReference type="SAM" id="MobiDB-lite"/>
    </source>
</evidence>
<evidence type="ECO:0000256" key="5">
    <source>
        <dbReference type="ARBA" id="ARBA00022989"/>
    </source>
</evidence>
<keyword evidence="6 7" id="KW-0472">Membrane</keyword>
<comment type="subcellular location">
    <subcellularLocation>
        <location evidence="1 7">Cell membrane</location>
        <topology evidence="1 7">Multi-pass membrane protein</topology>
    </subcellularLocation>
</comment>
<evidence type="ECO:0000256" key="3">
    <source>
        <dbReference type="ARBA" id="ARBA00022475"/>
    </source>
</evidence>
<protein>
    <recommendedName>
        <fullName evidence="7">Flagellar biosynthesis protein FlhA</fullName>
    </recommendedName>
</protein>
<dbReference type="RefSeq" id="WP_069939386.1">
    <property type="nucleotide sequence ID" value="NZ_MAMP01000024.1"/>
</dbReference>
<dbReference type="PANTHER" id="PTHR30161">
    <property type="entry name" value="FLAGELLAR EXPORT PROTEIN, MEMBRANE FLHA SUBUNIT-RELATED"/>
    <property type="match status" value="1"/>
</dbReference>
<evidence type="ECO:0000256" key="4">
    <source>
        <dbReference type="ARBA" id="ARBA00022692"/>
    </source>
</evidence>
<comment type="function">
    <text evidence="7">Required for formation of the rod structure of the flagellar apparatus. Together with FliI and FliH, may constitute the export apparatus of flagellin.</text>
</comment>
<feature type="transmembrane region" description="Helical" evidence="7">
    <location>
        <begin position="271"/>
        <end position="304"/>
    </location>
</feature>
<dbReference type="Gene3D" id="3.40.30.60">
    <property type="entry name" value="FHIPEP family, domain 1"/>
    <property type="match status" value="1"/>
</dbReference>
<feature type="transmembrane region" description="Helical" evidence="7">
    <location>
        <begin position="92"/>
        <end position="119"/>
    </location>
</feature>
<gene>
    <name evidence="7" type="primary">flhA</name>
    <name evidence="9" type="ORF">BA724_10865</name>
</gene>
<keyword evidence="4 7" id="KW-0812">Transmembrane</keyword>
<dbReference type="InterPro" id="IPR042196">
    <property type="entry name" value="FHIPEP_4"/>
</dbReference>
<name>A0A1E7DKL0_9BACI</name>
<organism evidence="9 10">
    <name type="scientific">Domibacillus iocasae</name>
    <dbReference type="NCBI Taxonomy" id="1714016"/>
    <lineage>
        <taxon>Bacteria</taxon>
        <taxon>Bacillati</taxon>
        <taxon>Bacillota</taxon>
        <taxon>Bacilli</taxon>
        <taxon>Bacillales</taxon>
        <taxon>Bacillaceae</taxon>
        <taxon>Domibacillus</taxon>
    </lineage>
</organism>
<feature type="transmembrane region" description="Helical" evidence="7">
    <location>
        <begin position="5"/>
        <end position="21"/>
    </location>
</feature>
<keyword evidence="9" id="KW-0969">Cilium</keyword>
<dbReference type="PANTHER" id="PTHR30161:SF1">
    <property type="entry name" value="FLAGELLAR BIOSYNTHESIS PROTEIN FLHA-RELATED"/>
    <property type="match status" value="1"/>
</dbReference>
<evidence type="ECO:0000256" key="7">
    <source>
        <dbReference type="RuleBase" id="RU364093"/>
    </source>
</evidence>
<evidence type="ECO:0000256" key="1">
    <source>
        <dbReference type="ARBA" id="ARBA00004651"/>
    </source>
</evidence>
<dbReference type="OrthoDB" id="9759185at2"/>
<feature type="transmembrane region" description="Helical" evidence="7">
    <location>
        <begin position="52"/>
        <end position="72"/>
    </location>
</feature>
<dbReference type="PIRSF" id="PIRSF005419">
    <property type="entry name" value="FlhA"/>
    <property type="match status" value="1"/>
</dbReference>
<comment type="caution">
    <text evidence="9">The sequence shown here is derived from an EMBL/GenBank/DDBJ whole genome shotgun (WGS) entry which is preliminary data.</text>
</comment>
<keyword evidence="7" id="KW-1006">Bacterial flagellum protein export</keyword>
<dbReference type="Gene3D" id="3.40.50.12790">
    <property type="entry name" value="FHIPEP family, domain 4"/>
    <property type="match status" value="1"/>
</dbReference>